<keyword evidence="3 12" id="KW-0378">Hydrolase</keyword>
<keyword evidence="7" id="KW-0413">Isomerase</keyword>
<keyword evidence="6 13" id="KW-0694">RNA-binding</keyword>
<evidence type="ECO:0000256" key="7">
    <source>
        <dbReference type="ARBA" id="ARBA00023235"/>
    </source>
</evidence>
<dbReference type="Pfam" id="PF00271">
    <property type="entry name" value="Helicase_C"/>
    <property type="match status" value="1"/>
</dbReference>
<evidence type="ECO:0000259" key="16">
    <source>
        <dbReference type="PROSITE" id="PS51194"/>
    </source>
</evidence>
<evidence type="ECO:0000256" key="11">
    <source>
        <dbReference type="PROSITE-ProRule" id="PRU00552"/>
    </source>
</evidence>
<feature type="short sequence motif" description="Q motif" evidence="11">
    <location>
        <begin position="144"/>
        <end position="173"/>
    </location>
</feature>
<dbReference type="FunFam" id="3.40.50.300:FF:001466">
    <property type="entry name" value="RNA helicase"/>
    <property type="match status" value="1"/>
</dbReference>
<sequence length="730" mass="82441">MAGDDGSILNIAGNRGGPAFRRRKKVCPREGSRDVQSQRQTQPIEGKYQKQQNSRSDHSSLNSPNQKVQIMKRKYKSIEKLPQCERLPNLAPKKRKIEEDPVDKVKMKEGTPVKTSSLFKNNPEIPEIPRQTVKMVKEKVFTTNSFDELQLHPHLVSTLNNVLKLSTMTSVQKQTIPVLLDGKDALVQSQTGSGKTLAYGVPLVQSLQSVQPKIQRSDGPYAVVIIPTRELALQSFDTIQKLIKPFTWIVPGVLMGGEKRKSEKARLRKGINILLSTPGRLVDHIKNTKNICFSRVQWLVIDEADRLLDLGFEKDITVILNALNAAHEKRQNVLLSATLTDGVNRLAGISLKEPANIYITEPRQSKPVFTTKQMTAKQENIKEDLECFSIPEQLQQFIVIVPSKLRLVTLSAFILQKCKMEKIQKMIVFFSSCESVEFHYTLFTNVLTPYSDSKELKHLSFSACKMQFLRLHGNMEQEARKQVFLEFSQSKMGVLLCTDVAARGLDLPEVTWIVQYSAPSLLAEYVHRVGRTARIGSCGNSLLFLTPSEAEYANVLASHQISVSEMKMEGILSTFLMDRFRRKQSGHKLEATILQELRESATTLQKEYENYVHSTEETLLQAKKALQSFIRAYATYPANLKCFFHVKTLHLGHTAKSFGLRDAPQNLSSTIMANHSKKIFRPGVKRSGLGGRLCGKRKMASLLQSEYSNGFGVNFYKGKKKRNTLFKKKP</sequence>
<evidence type="ECO:0000256" key="8">
    <source>
        <dbReference type="ARBA" id="ARBA00023242"/>
    </source>
</evidence>
<keyword evidence="8" id="KW-0539">Nucleus</keyword>
<dbReference type="SMART" id="SM01178">
    <property type="entry name" value="DUF4217"/>
    <property type="match status" value="1"/>
</dbReference>
<dbReference type="EMBL" id="BEZZ01000486">
    <property type="protein sequence ID" value="GCC33110.1"/>
    <property type="molecule type" value="Genomic_DNA"/>
</dbReference>
<evidence type="ECO:0000259" key="15">
    <source>
        <dbReference type="PROSITE" id="PS51192"/>
    </source>
</evidence>
<dbReference type="InterPro" id="IPR027417">
    <property type="entry name" value="P-loop_NTPase"/>
</dbReference>
<dbReference type="STRING" id="137246.A0A401SRT1"/>
<dbReference type="InterPro" id="IPR014001">
    <property type="entry name" value="Helicase_ATP-bd"/>
</dbReference>
<dbReference type="GO" id="GO:0003724">
    <property type="term" value="F:RNA helicase activity"/>
    <property type="evidence" value="ECO:0007669"/>
    <property type="project" value="UniProtKB-EC"/>
</dbReference>
<feature type="domain" description="Helicase ATP-binding" evidence="15">
    <location>
        <begin position="176"/>
        <end position="357"/>
    </location>
</feature>
<evidence type="ECO:0000256" key="13">
    <source>
        <dbReference type="RuleBase" id="RU365068"/>
    </source>
</evidence>
<dbReference type="GO" id="GO:0003723">
    <property type="term" value="F:RNA binding"/>
    <property type="evidence" value="ECO:0007669"/>
    <property type="project" value="UniProtKB-UniRule"/>
</dbReference>
<evidence type="ECO:0000313" key="18">
    <source>
        <dbReference type="EMBL" id="GCC33110.1"/>
    </source>
</evidence>
<dbReference type="PANTHER" id="PTHR24031">
    <property type="entry name" value="RNA HELICASE"/>
    <property type="match status" value="1"/>
</dbReference>
<dbReference type="OrthoDB" id="422663at2759"/>
<evidence type="ECO:0000256" key="5">
    <source>
        <dbReference type="ARBA" id="ARBA00022840"/>
    </source>
</evidence>
<evidence type="ECO:0000256" key="10">
    <source>
        <dbReference type="ARBA" id="ARBA00054056"/>
    </source>
</evidence>
<dbReference type="EC" id="3.6.4.13" evidence="13"/>
<evidence type="ECO:0000256" key="4">
    <source>
        <dbReference type="ARBA" id="ARBA00022806"/>
    </source>
</evidence>
<dbReference type="GO" id="GO:0016887">
    <property type="term" value="F:ATP hydrolysis activity"/>
    <property type="evidence" value="ECO:0007669"/>
    <property type="project" value="RHEA"/>
</dbReference>
<feature type="domain" description="DEAD-box RNA helicase Q" evidence="17">
    <location>
        <begin position="144"/>
        <end position="173"/>
    </location>
</feature>
<keyword evidence="5 12" id="KW-0067">ATP-binding</keyword>
<evidence type="ECO:0000256" key="9">
    <source>
        <dbReference type="ARBA" id="ARBA00037933"/>
    </source>
</evidence>
<dbReference type="PROSITE" id="PS51192">
    <property type="entry name" value="HELICASE_ATP_BIND_1"/>
    <property type="match status" value="1"/>
</dbReference>
<comment type="function">
    <text evidence="13">RNA helicase.</text>
</comment>
<keyword evidence="19" id="KW-1185">Reference proteome</keyword>
<dbReference type="GO" id="GO:0005524">
    <property type="term" value="F:ATP binding"/>
    <property type="evidence" value="ECO:0007669"/>
    <property type="project" value="UniProtKB-UniRule"/>
</dbReference>
<evidence type="ECO:0000256" key="14">
    <source>
        <dbReference type="SAM" id="MobiDB-lite"/>
    </source>
</evidence>
<reference evidence="18 19" key="1">
    <citation type="journal article" date="2018" name="Nat. Ecol. Evol.">
        <title>Shark genomes provide insights into elasmobranch evolution and the origin of vertebrates.</title>
        <authorList>
            <person name="Hara Y"/>
            <person name="Yamaguchi K"/>
            <person name="Onimaru K"/>
            <person name="Kadota M"/>
            <person name="Koyanagi M"/>
            <person name="Keeley SD"/>
            <person name="Tatsumi K"/>
            <person name="Tanaka K"/>
            <person name="Motone F"/>
            <person name="Kageyama Y"/>
            <person name="Nozu R"/>
            <person name="Adachi N"/>
            <person name="Nishimura O"/>
            <person name="Nakagawa R"/>
            <person name="Tanegashima C"/>
            <person name="Kiyatake I"/>
            <person name="Matsumoto R"/>
            <person name="Murakumo K"/>
            <person name="Nishida K"/>
            <person name="Terakita A"/>
            <person name="Kuratani S"/>
            <person name="Sato K"/>
            <person name="Hyodo S Kuraku.S."/>
        </authorList>
    </citation>
    <scope>NUCLEOTIDE SEQUENCE [LARGE SCALE GENOMIC DNA]</scope>
</reference>
<dbReference type="InterPro" id="IPR025313">
    <property type="entry name" value="SPB4-like_CTE"/>
</dbReference>
<protein>
    <recommendedName>
        <fullName evidence="13">ATP-dependent RNA helicase</fullName>
        <ecNumber evidence="13">3.6.4.13</ecNumber>
    </recommendedName>
</protein>
<dbReference type="SMART" id="SM00490">
    <property type="entry name" value="HELICc"/>
    <property type="match status" value="1"/>
</dbReference>
<dbReference type="AlphaFoldDB" id="A0A401SRT1"/>
<dbReference type="InterPro" id="IPR011545">
    <property type="entry name" value="DEAD/DEAH_box_helicase_dom"/>
</dbReference>
<evidence type="ECO:0000256" key="12">
    <source>
        <dbReference type="RuleBase" id="RU000492"/>
    </source>
</evidence>
<evidence type="ECO:0000256" key="1">
    <source>
        <dbReference type="ARBA" id="ARBA00004604"/>
    </source>
</evidence>
<evidence type="ECO:0000313" key="19">
    <source>
        <dbReference type="Proteomes" id="UP000287033"/>
    </source>
</evidence>
<dbReference type="OMA" id="AVHIKAD"/>
<dbReference type="Gene3D" id="3.40.50.300">
    <property type="entry name" value="P-loop containing nucleotide triphosphate hydrolases"/>
    <property type="match status" value="2"/>
</dbReference>
<comment type="domain">
    <text evidence="13">The Q motif is unique to and characteristic of the DEAD box family of RNA helicases and controls ATP binding and hydrolysis.</text>
</comment>
<evidence type="ECO:0000256" key="2">
    <source>
        <dbReference type="ARBA" id="ARBA00022741"/>
    </source>
</evidence>
<accession>A0A401SRT1</accession>
<evidence type="ECO:0000256" key="3">
    <source>
        <dbReference type="ARBA" id="ARBA00022801"/>
    </source>
</evidence>
<dbReference type="PROSITE" id="PS51194">
    <property type="entry name" value="HELICASE_CTER"/>
    <property type="match status" value="1"/>
</dbReference>
<dbReference type="GO" id="GO:0005730">
    <property type="term" value="C:nucleolus"/>
    <property type="evidence" value="ECO:0007669"/>
    <property type="project" value="UniProtKB-SubCell"/>
</dbReference>
<dbReference type="InterPro" id="IPR001650">
    <property type="entry name" value="Helicase_C-like"/>
</dbReference>
<organism evidence="18 19">
    <name type="scientific">Chiloscyllium punctatum</name>
    <name type="common">Brownbanded bambooshark</name>
    <name type="synonym">Hemiscyllium punctatum</name>
    <dbReference type="NCBI Taxonomy" id="137246"/>
    <lineage>
        <taxon>Eukaryota</taxon>
        <taxon>Metazoa</taxon>
        <taxon>Chordata</taxon>
        <taxon>Craniata</taxon>
        <taxon>Vertebrata</taxon>
        <taxon>Chondrichthyes</taxon>
        <taxon>Elasmobranchii</taxon>
        <taxon>Galeomorphii</taxon>
        <taxon>Galeoidea</taxon>
        <taxon>Orectolobiformes</taxon>
        <taxon>Hemiscylliidae</taxon>
        <taxon>Chiloscyllium</taxon>
    </lineage>
</organism>
<dbReference type="SUPFAM" id="SSF52540">
    <property type="entry name" value="P-loop containing nucleoside triphosphate hydrolases"/>
    <property type="match status" value="1"/>
</dbReference>
<dbReference type="Pfam" id="PF00270">
    <property type="entry name" value="DEAD"/>
    <property type="match status" value="1"/>
</dbReference>
<dbReference type="FunFam" id="3.40.50.300:FF:001399">
    <property type="entry name" value="RNA helicase"/>
    <property type="match status" value="1"/>
</dbReference>
<dbReference type="Proteomes" id="UP000287033">
    <property type="component" value="Unassembled WGS sequence"/>
</dbReference>
<comment type="catalytic activity">
    <reaction evidence="13">
        <text>ATP + H2O = ADP + phosphate + H(+)</text>
        <dbReference type="Rhea" id="RHEA:13065"/>
        <dbReference type="ChEBI" id="CHEBI:15377"/>
        <dbReference type="ChEBI" id="CHEBI:15378"/>
        <dbReference type="ChEBI" id="CHEBI:30616"/>
        <dbReference type="ChEBI" id="CHEBI:43474"/>
        <dbReference type="ChEBI" id="CHEBI:456216"/>
        <dbReference type="EC" id="3.6.4.13"/>
    </reaction>
</comment>
<evidence type="ECO:0000259" key="17">
    <source>
        <dbReference type="PROSITE" id="PS51195"/>
    </source>
</evidence>
<dbReference type="PROSITE" id="PS00039">
    <property type="entry name" value="DEAD_ATP_HELICASE"/>
    <property type="match status" value="1"/>
</dbReference>
<dbReference type="PROSITE" id="PS51195">
    <property type="entry name" value="Q_MOTIF"/>
    <property type="match status" value="1"/>
</dbReference>
<feature type="compositionally biased region" description="Polar residues" evidence="14">
    <location>
        <begin position="34"/>
        <end position="68"/>
    </location>
</feature>
<dbReference type="InterPro" id="IPR014014">
    <property type="entry name" value="RNA_helicase_DEAD_Q_motif"/>
</dbReference>
<dbReference type="SMART" id="SM00487">
    <property type="entry name" value="DEXDc"/>
    <property type="match status" value="1"/>
</dbReference>
<dbReference type="CDD" id="cd18787">
    <property type="entry name" value="SF2_C_DEAD"/>
    <property type="match status" value="1"/>
</dbReference>
<dbReference type="Pfam" id="PF13959">
    <property type="entry name" value="CTE_SPB4"/>
    <property type="match status" value="1"/>
</dbReference>
<gene>
    <name evidence="18" type="ORF">chiPu_0011577</name>
</gene>
<keyword evidence="2 12" id="KW-0547">Nucleotide-binding</keyword>
<comment type="caution">
    <text evidence="18">The sequence shown here is derived from an EMBL/GenBank/DDBJ whole genome shotgun (WGS) entry which is preliminary data.</text>
</comment>
<feature type="domain" description="Helicase C-terminal" evidence="16">
    <location>
        <begin position="393"/>
        <end position="572"/>
    </location>
</feature>
<proteinExistence type="inferred from homology"/>
<name>A0A401SRT1_CHIPU</name>
<comment type="function">
    <text evidence="10">May have DNA helicase activity and RNA helicase activity. Probably have ssDNA and RNA dependent ATPase activity. Plays a role in ribosome biogenesis and TP53/p53 regulation through its interaction with NPM1.</text>
</comment>
<comment type="subcellular location">
    <subcellularLocation>
        <location evidence="1">Nucleus</location>
        <location evidence="1">Nucleolus</location>
    </subcellularLocation>
</comment>
<keyword evidence="4 12" id="KW-0347">Helicase</keyword>
<feature type="region of interest" description="Disordered" evidence="14">
    <location>
        <begin position="1"/>
        <end position="68"/>
    </location>
</feature>
<evidence type="ECO:0000256" key="6">
    <source>
        <dbReference type="ARBA" id="ARBA00022884"/>
    </source>
</evidence>
<comment type="similarity">
    <text evidence="9">Belongs to the DEAD box helicase family. DDX31/DBP7 subfamily.</text>
</comment>
<dbReference type="CDD" id="cd17949">
    <property type="entry name" value="DEADc_DDX31"/>
    <property type="match status" value="1"/>
</dbReference>
<dbReference type="InterPro" id="IPR000629">
    <property type="entry name" value="RNA-helicase_DEAD-box_CS"/>
</dbReference>